<accession>A0A1G2LIH0</accession>
<dbReference type="AlphaFoldDB" id="A0A1G2LIH0"/>
<proteinExistence type="predicted"/>
<dbReference type="SUPFAM" id="SSF89447">
    <property type="entry name" value="AbrB/MazE/MraZ-like"/>
    <property type="match status" value="1"/>
</dbReference>
<gene>
    <name evidence="1" type="ORF">A3H71_00250</name>
</gene>
<evidence type="ECO:0000313" key="2">
    <source>
        <dbReference type="Proteomes" id="UP000179052"/>
    </source>
</evidence>
<sequence>MSNFYYPAYFKLMTKIKKLPIGPKPVFYGSTTLGARGQVVIPIKARRDFKLKDGEELLVSGVHRRFLMVMKLDELKGVVSELSGHMKVFQQMISKSKSKKS</sequence>
<organism evidence="1 2">
    <name type="scientific">Candidatus Sungbacteria bacterium RIFCSPLOWO2_02_FULL_48_13b</name>
    <dbReference type="NCBI Taxonomy" id="1802283"/>
    <lineage>
        <taxon>Bacteria</taxon>
        <taxon>Candidatus Sungiibacteriota</taxon>
    </lineage>
</organism>
<dbReference type="Proteomes" id="UP000179052">
    <property type="component" value="Unassembled WGS sequence"/>
</dbReference>
<comment type="caution">
    <text evidence="1">The sequence shown here is derived from an EMBL/GenBank/DDBJ whole genome shotgun (WGS) entry which is preliminary data.</text>
</comment>
<evidence type="ECO:0000313" key="1">
    <source>
        <dbReference type="EMBL" id="OHA11437.1"/>
    </source>
</evidence>
<protein>
    <recommendedName>
        <fullName evidence="3">SpoVT-AbrB domain-containing protein</fullName>
    </recommendedName>
</protein>
<evidence type="ECO:0008006" key="3">
    <source>
        <dbReference type="Google" id="ProtNLM"/>
    </source>
</evidence>
<dbReference type="EMBL" id="MHQV01000009">
    <property type="protein sequence ID" value="OHA11437.1"/>
    <property type="molecule type" value="Genomic_DNA"/>
</dbReference>
<dbReference type="STRING" id="1802283.A3H71_00250"/>
<reference evidence="1 2" key="1">
    <citation type="journal article" date="2016" name="Nat. Commun.">
        <title>Thousands of microbial genomes shed light on interconnected biogeochemical processes in an aquifer system.</title>
        <authorList>
            <person name="Anantharaman K."/>
            <person name="Brown C.T."/>
            <person name="Hug L.A."/>
            <person name="Sharon I."/>
            <person name="Castelle C.J."/>
            <person name="Probst A.J."/>
            <person name="Thomas B.C."/>
            <person name="Singh A."/>
            <person name="Wilkins M.J."/>
            <person name="Karaoz U."/>
            <person name="Brodie E.L."/>
            <person name="Williams K.H."/>
            <person name="Hubbard S.S."/>
            <person name="Banfield J.F."/>
        </authorList>
    </citation>
    <scope>NUCLEOTIDE SEQUENCE [LARGE SCALE GENOMIC DNA]</scope>
</reference>
<dbReference type="InterPro" id="IPR037914">
    <property type="entry name" value="SpoVT-AbrB_sf"/>
</dbReference>
<name>A0A1G2LIH0_9BACT</name>